<keyword evidence="3" id="KW-1003">Cell membrane</keyword>
<dbReference type="AlphaFoldDB" id="A0A6H1UJ63"/>
<dbReference type="RefSeq" id="WP_168662853.1">
    <property type="nucleotide sequence ID" value="NZ_CP051180.1"/>
</dbReference>
<dbReference type="Pfam" id="PF13379">
    <property type="entry name" value="NMT1_2"/>
    <property type="match status" value="1"/>
</dbReference>
<keyword evidence="5" id="KW-0472">Membrane</keyword>
<evidence type="ECO:0000256" key="4">
    <source>
        <dbReference type="ARBA" id="ARBA00022519"/>
    </source>
</evidence>
<keyword evidence="4" id="KW-0997">Cell inner membrane</keyword>
<dbReference type="PANTHER" id="PTHR30024">
    <property type="entry name" value="ALIPHATIC SULFONATES-BINDING PROTEIN-RELATED"/>
    <property type="match status" value="1"/>
</dbReference>
<evidence type="ECO:0000313" key="7">
    <source>
        <dbReference type="EMBL" id="QIZ78669.1"/>
    </source>
</evidence>
<reference evidence="7 8" key="1">
    <citation type="submission" date="2020-04" db="EMBL/GenBank/DDBJ databases">
        <title>Ferrimonas sp. S7 isolated from sea water.</title>
        <authorList>
            <person name="Bae S.S."/>
            <person name="Baek K."/>
        </authorList>
    </citation>
    <scope>NUCLEOTIDE SEQUENCE [LARGE SCALE GENOMIC DNA]</scope>
    <source>
        <strain evidence="7 8">S7</strain>
    </source>
</reference>
<gene>
    <name evidence="7" type="ORF">HER31_18250</name>
</gene>
<organism evidence="7 8">
    <name type="scientific">Ferrimonas lipolytica</name>
    <dbReference type="NCBI Taxonomy" id="2724191"/>
    <lineage>
        <taxon>Bacteria</taxon>
        <taxon>Pseudomonadati</taxon>
        <taxon>Pseudomonadota</taxon>
        <taxon>Gammaproteobacteria</taxon>
        <taxon>Alteromonadales</taxon>
        <taxon>Ferrimonadaceae</taxon>
        <taxon>Ferrimonas</taxon>
    </lineage>
</organism>
<keyword evidence="6" id="KW-0732">Signal</keyword>
<evidence type="ECO:0000256" key="3">
    <source>
        <dbReference type="ARBA" id="ARBA00022475"/>
    </source>
</evidence>
<proteinExistence type="predicted"/>
<dbReference type="GO" id="GO:0012505">
    <property type="term" value="C:endomembrane system"/>
    <property type="evidence" value="ECO:0007669"/>
    <property type="project" value="UniProtKB-SubCell"/>
</dbReference>
<evidence type="ECO:0000256" key="2">
    <source>
        <dbReference type="ARBA" id="ARBA00022448"/>
    </source>
</evidence>
<sequence>MLNVSRTLVRTLALATALFSGVAAAAELGYPEKEELTFGFIKLTDMAPIAIAYEKGYFEDEGLYVTIEAQANWKVLLDGVIDGRLDGAHMLAGQPIAANIGYGTSAEIITPFSMDLNGNGITVSNDVWAKMKVNIPKQANGKPVHPIKADALKPVIEQFQDEGKPFKMGMVFPVSTHNYELRYWLAAGGIHPGYYAPHKGDTSGQLDAQALLSVTPPPQMPATLEAGTIYGYCVGEPWNQQAVFKNIGVPVVTDYEIWKNNPEKVFGITKAFAKKYPNTTIRLTRALIRAAMWLDENNNANRPEAVKILAQSNYVGADYDVIANSMTGTFEYEKGDKREVPDFNVFFRYNATYPYYSDAVWYLTQMRRWGQISEDKDDSWFEQVAKSVYRPDIYQAAAESLIKEKLATPEMFPDFDSEDGYRDPQTHFIDGIVYDGHQPNAYLQKFAIGLKAGQVL</sequence>
<name>A0A6H1UJ63_9GAMM</name>
<dbReference type="SUPFAM" id="SSF53850">
    <property type="entry name" value="Periplasmic binding protein-like II"/>
    <property type="match status" value="1"/>
</dbReference>
<dbReference type="CDD" id="cd13553">
    <property type="entry name" value="PBP2_NrtA_CpmA_like"/>
    <property type="match status" value="1"/>
</dbReference>
<dbReference type="Proteomes" id="UP000501602">
    <property type="component" value="Chromosome"/>
</dbReference>
<evidence type="ECO:0000256" key="6">
    <source>
        <dbReference type="SAM" id="SignalP"/>
    </source>
</evidence>
<accession>A0A6H1UJ63</accession>
<evidence type="ECO:0000256" key="1">
    <source>
        <dbReference type="ARBA" id="ARBA00004308"/>
    </source>
</evidence>
<keyword evidence="8" id="KW-1185">Reference proteome</keyword>
<comment type="subcellular location">
    <subcellularLocation>
        <location evidence="1">Endomembrane system</location>
    </subcellularLocation>
</comment>
<dbReference type="EMBL" id="CP051180">
    <property type="protein sequence ID" value="QIZ78669.1"/>
    <property type="molecule type" value="Genomic_DNA"/>
</dbReference>
<dbReference type="Gene3D" id="3.40.190.10">
    <property type="entry name" value="Periplasmic binding protein-like II"/>
    <property type="match status" value="2"/>
</dbReference>
<feature type="chain" id="PRO_5026288575" evidence="6">
    <location>
        <begin position="26"/>
        <end position="456"/>
    </location>
</feature>
<evidence type="ECO:0000256" key="5">
    <source>
        <dbReference type="ARBA" id="ARBA00023136"/>
    </source>
</evidence>
<dbReference type="InterPro" id="IPR044527">
    <property type="entry name" value="NrtA/CpmA_ABC-bd_dom"/>
</dbReference>
<dbReference type="KEGG" id="fes:HER31_18250"/>
<feature type="signal peptide" evidence="6">
    <location>
        <begin position="1"/>
        <end position="25"/>
    </location>
</feature>
<evidence type="ECO:0000313" key="8">
    <source>
        <dbReference type="Proteomes" id="UP000501602"/>
    </source>
</evidence>
<protein>
    <submittedName>
        <fullName evidence="7">ABC transporter substrate-binding protein</fullName>
    </submittedName>
</protein>
<keyword evidence="2" id="KW-0813">Transport</keyword>
<dbReference type="PANTHER" id="PTHR30024:SF43">
    <property type="entry name" value="BLL4572 PROTEIN"/>
    <property type="match status" value="1"/>
</dbReference>